<reference evidence="3" key="3">
    <citation type="journal article" date="2010" name="BMC Genomics">
        <title>Generation of a BAC-based physical map of the melon genome.</title>
        <authorList>
            <person name="Gonzalez V.M."/>
            <person name="Garcia-Mas J."/>
            <person name="Arus P."/>
            <person name="Puigdomenech P."/>
        </authorList>
    </citation>
    <scope>NUCLEOTIDE SEQUENCE</scope>
    <source>
        <tissue evidence="3">Young leaves</tissue>
    </source>
</reference>
<dbReference type="InterPro" id="IPR000477">
    <property type="entry name" value="RT_dom"/>
</dbReference>
<reference evidence="3" key="2">
    <citation type="journal article" date="2007" name="Mol. Genet. Genomics">
        <title>Structure of two melon regions reveals high microsynteny with sequenced plant species.</title>
        <authorList>
            <person name="Deleu W."/>
            <person name="Gonzalez V."/>
            <person name="Monfort A."/>
            <person name="Bendahmane A."/>
            <person name="Puigdomenech P."/>
            <person name="Arus P."/>
            <person name="Garcia-Mas J."/>
        </authorList>
    </citation>
    <scope>NUCLEOTIDE SEQUENCE</scope>
    <source>
        <tissue evidence="3">Young leaves</tissue>
    </source>
</reference>
<keyword evidence="3" id="KW-0548">Nucleotidyltransferase</keyword>
<name>A6YTD8_CUCME</name>
<dbReference type="PANTHER" id="PTHR31635">
    <property type="entry name" value="REVERSE TRANSCRIPTASE DOMAIN-CONTAINING PROTEIN-RELATED"/>
    <property type="match status" value="1"/>
</dbReference>
<dbReference type="Pfam" id="PF00078">
    <property type="entry name" value="RVT_1"/>
    <property type="match status" value="1"/>
</dbReference>
<protein>
    <submittedName>
        <fullName evidence="3">Reverse transcriptase</fullName>
    </submittedName>
</protein>
<accession>A6YTD8</accession>
<reference evidence="3" key="1">
    <citation type="journal article" date="2003" name="Plant Mol. Biol.">
        <title>Identification and characterisation of a melon genomic region containing a resistance gene cluster from a constructed BAC library. Microcolinearity between Cucumis melo and Arabidopsis thaliana.</title>
        <authorList>
            <person name="van Leeuwen H."/>
            <person name="Monfort A."/>
            <person name="Zhang H.B."/>
            <person name="Puigdomenech P."/>
        </authorList>
    </citation>
    <scope>NUCLEOTIDE SEQUENCE</scope>
    <source>
        <tissue evidence="3">Young leaves</tissue>
    </source>
</reference>
<evidence type="ECO:0000259" key="2">
    <source>
        <dbReference type="PROSITE" id="PS50878"/>
    </source>
</evidence>
<keyword evidence="3" id="KW-0695">RNA-directed DNA polymerase</keyword>
<feature type="domain" description="Reverse transcriptase" evidence="2">
    <location>
        <begin position="1"/>
        <end position="301"/>
    </location>
</feature>
<proteinExistence type="predicted"/>
<organism evidence="3">
    <name type="scientific">Cucumis melo subsp. melo</name>
    <dbReference type="NCBI Taxonomy" id="412675"/>
    <lineage>
        <taxon>Eukaryota</taxon>
        <taxon>Viridiplantae</taxon>
        <taxon>Streptophyta</taxon>
        <taxon>Embryophyta</taxon>
        <taxon>Tracheophyta</taxon>
        <taxon>Spermatophyta</taxon>
        <taxon>Magnoliopsida</taxon>
        <taxon>eudicotyledons</taxon>
        <taxon>Gunneridae</taxon>
        <taxon>Pentapetalae</taxon>
        <taxon>rosids</taxon>
        <taxon>fabids</taxon>
        <taxon>Cucurbitales</taxon>
        <taxon>Cucurbitaceae</taxon>
        <taxon>Benincaseae</taxon>
        <taxon>Cucumis</taxon>
    </lineage>
</organism>
<dbReference type="PROSITE" id="PS50878">
    <property type="entry name" value="RT_POL"/>
    <property type="match status" value="1"/>
</dbReference>
<dbReference type="EMBL" id="HM854749">
    <property type="protein sequence ID" value="ABR67408.1"/>
    <property type="molecule type" value="Genomic_DNA"/>
</dbReference>
<evidence type="ECO:0000256" key="1">
    <source>
        <dbReference type="SAM" id="MobiDB-lite"/>
    </source>
</evidence>
<feature type="region of interest" description="Disordered" evidence="1">
    <location>
        <begin position="1"/>
        <end position="21"/>
    </location>
</feature>
<dbReference type="AlphaFoldDB" id="A6YTD8"/>
<dbReference type="SUPFAM" id="SSF56672">
    <property type="entry name" value="DNA/RNA polymerases"/>
    <property type="match status" value="1"/>
</dbReference>
<feature type="compositionally biased region" description="Polar residues" evidence="1">
    <location>
        <begin position="8"/>
        <end position="21"/>
    </location>
</feature>
<reference evidence="3" key="4">
    <citation type="journal article" date="2010" name="BMC Plant Biol.">
        <title>Sequencing of 6.7 Mb of the melon genome using a BAC pooling strategy.</title>
        <authorList>
            <person name="Gonzalez V.M."/>
            <person name="Benjak A."/>
            <person name="Henaff E.M."/>
            <person name="Mir G."/>
            <person name="Casacuberta J.M."/>
            <person name="Garcia-Mas J."/>
            <person name="Puigdomenech P."/>
        </authorList>
    </citation>
    <scope>NUCLEOTIDE SEQUENCE</scope>
    <source>
        <tissue evidence="3">Young leaves</tissue>
    </source>
</reference>
<dbReference type="PANTHER" id="PTHR31635:SF196">
    <property type="entry name" value="REVERSE TRANSCRIPTASE DOMAIN-CONTAINING PROTEIN-RELATED"/>
    <property type="match status" value="1"/>
</dbReference>
<dbReference type="CDD" id="cd01650">
    <property type="entry name" value="RT_nLTR_like"/>
    <property type="match status" value="1"/>
</dbReference>
<dbReference type="InterPro" id="IPR043502">
    <property type="entry name" value="DNA/RNA_pol_sf"/>
</dbReference>
<keyword evidence="3" id="KW-0808">Transferase</keyword>
<dbReference type="GO" id="GO:0003964">
    <property type="term" value="F:RNA-directed DNA polymerase activity"/>
    <property type="evidence" value="ECO:0007669"/>
    <property type="project" value="UniProtKB-KW"/>
</dbReference>
<evidence type="ECO:0000313" key="3">
    <source>
        <dbReference type="EMBL" id="ABR67408.1"/>
    </source>
</evidence>
<sequence>MMEKLNYDGNSDSTQNSSPSLHLQLPLTHSDIIKDSIGQMLTNENENKDKNKKKKVKVKAYQLNYISIQVIAKVIAERLKETLHTVAENQMAFIKGRQITDAILIANEAIDYWRVKKVKGFLIKLDLEKAFDKIRWSFIDYMLLKKGYPHRLRNWIKAYISSVQYSIIINGRPRGKFQPSRGIHQGDPISPFIFVLAMDYLSRLIETLVDKIKGVSLNDNLNLTHLLFAYDILLFVEDNEDSLKNLRNVIHLFQLALGINVNLNKSTISPVNLGASRTNQVATSWGINTHFLPTNYLGVPLAFPPTSFRFSKLLPPSTKVLNKVGETVFGTVQMKPKNCIWLGGRWFLRQKKKGSWNQPHQRYKFRASKQVVMEIYL</sequence>